<dbReference type="SMART" id="SM00382">
    <property type="entry name" value="AAA"/>
    <property type="match status" value="1"/>
</dbReference>
<dbReference type="NCBIfam" id="TIGR01188">
    <property type="entry name" value="drrA"/>
    <property type="match status" value="1"/>
</dbReference>
<accession>A0A1G8IFJ0</accession>
<keyword evidence="5 11" id="KW-0067">ATP-binding</keyword>
<dbReference type="OrthoDB" id="9804819at2"/>
<evidence type="ECO:0000313" key="11">
    <source>
        <dbReference type="EMBL" id="SDI17684.1"/>
    </source>
</evidence>
<evidence type="ECO:0000256" key="3">
    <source>
        <dbReference type="ARBA" id="ARBA00022475"/>
    </source>
</evidence>
<comment type="similarity">
    <text evidence="9">Belongs to the ABC transporter superfamily. Drug exporter-1 (DrugE1) (TC 3.A.1.105) family.</text>
</comment>
<gene>
    <name evidence="11" type="ORF">SAMN05421505_1377</name>
</gene>
<keyword evidence="7" id="KW-0472">Membrane</keyword>
<evidence type="ECO:0000256" key="5">
    <source>
        <dbReference type="ARBA" id="ARBA00022840"/>
    </source>
</evidence>
<dbReference type="InterPro" id="IPR027417">
    <property type="entry name" value="P-loop_NTPase"/>
</dbReference>
<evidence type="ECO:0000256" key="8">
    <source>
        <dbReference type="ARBA" id="ARBA00023251"/>
    </source>
</evidence>
<dbReference type="Pfam" id="PF13732">
    <property type="entry name" value="DrrA1-3_C"/>
    <property type="match status" value="1"/>
</dbReference>
<evidence type="ECO:0000256" key="4">
    <source>
        <dbReference type="ARBA" id="ARBA00022741"/>
    </source>
</evidence>
<dbReference type="GO" id="GO:0005886">
    <property type="term" value="C:plasma membrane"/>
    <property type="evidence" value="ECO:0007669"/>
    <property type="project" value="UniProtKB-SubCell"/>
</dbReference>
<dbReference type="InterPro" id="IPR050763">
    <property type="entry name" value="ABC_transporter_ATP-binding"/>
</dbReference>
<dbReference type="GO" id="GO:1900753">
    <property type="term" value="P:doxorubicin transport"/>
    <property type="evidence" value="ECO:0007669"/>
    <property type="project" value="InterPro"/>
</dbReference>
<dbReference type="Proteomes" id="UP000198923">
    <property type="component" value="Unassembled WGS sequence"/>
</dbReference>
<keyword evidence="12" id="KW-1185">Reference proteome</keyword>
<feature type="domain" description="ABC transporter" evidence="10">
    <location>
        <begin position="16"/>
        <end position="246"/>
    </location>
</feature>
<dbReference type="SUPFAM" id="SSF52540">
    <property type="entry name" value="P-loop containing nucleoside triphosphate hydrolases"/>
    <property type="match status" value="1"/>
</dbReference>
<keyword evidence="2" id="KW-0813">Transport</keyword>
<evidence type="ECO:0000256" key="7">
    <source>
        <dbReference type="ARBA" id="ARBA00023136"/>
    </source>
</evidence>
<proteinExistence type="inferred from homology"/>
<evidence type="ECO:0000259" key="10">
    <source>
        <dbReference type="PROSITE" id="PS50893"/>
    </source>
</evidence>
<dbReference type="PANTHER" id="PTHR42711:SF19">
    <property type="entry name" value="DOXORUBICIN RESISTANCE ATP-BINDING PROTEIN DRRA"/>
    <property type="match status" value="1"/>
</dbReference>
<evidence type="ECO:0000256" key="6">
    <source>
        <dbReference type="ARBA" id="ARBA00022967"/>
    </source>
</evidence>
<evidence type="ECO:0000313" key="12">
    <source>
        <dbReference type="Proteomes" id="UP000198923"/>
    </source>
</evidence>
<dbReference type="GO" id="GO:0043215">
    <property type="term" value="P:daunorubicin transport"/>
    <property type="evidence" value="ECO:0007669"/>
    <property type="project" value="InterPro"/>
</dbReference>
<dbReference type="GO" id="GO:0046677">
    <property type="term" value="P:response to antibiotic"/>
    <property type="evidence" value="ECO:0007669"/>
    <property type="project" value="UniProtKB-KW"/>
</dbReference>
<keyword evidence="8" id="KW-0046">Antibiotic resistance</keyword>
<dbReference type="GO" id="GO:0005524">
    <property type="term" value="F:ATP binding"/>
    <property type="evidence" value="ECO:0007669"/>
    <property type="project" value="UniProtKB-KW"/>
</dbReference>
<name>A0A1G8IFJ0_9ACTN</name>
<keyword evidence="6" id="KW-1278">Translocase</keyword>
<dbReference type="GO" id="GO:0016887">
    <property type="term" value="F:ATP hydrolysis activity"/>
    <property type="evidence" value="ECO:0007669"/>
    <property type="project" value="InterPro"/>
</dbReference>
<dbReference type="Gene3D" id="3.40.50.300">
    <property type="entry name" value="P-loop containing nucleotide triphosphate hydrolases"/>
    <property type="match status" value="1"/>
</dbReference>
<dbReference type="PROSITE" id="PS50893">
    <property type="entry name" value="ABC_TRANSPORTER_2"/>
    <property type="match status" value="1"/>
</dbReference>
<dbReference type="RefSeq" id="WP_093174433.1">
    <property type="nucleotide sequence ID" value="NZ_FNCN01000037.1"/>
</dbReference>
<protein>
    <submittedName>
        <fullName evidence="11">ABC-2 type transport system ATP-binding protein</fullName>
    </submittedName>
</protein>
<dbReference type="InterPro" id="IPR005894">
    <property type="entry name" value="DrrA"/>
</dbReference>
<reference evidence="11 12" key="1">
    <citation type="submission" date="2016-10" db="EMBL/GenBank/DDBJ databases">
        <authorList>
            <person name="de Groot N.N."/>
        </authorList>
    </citation>
    <scope>NUCLEOTIDE SEQUENCE [LARGE SCALE GENOMIC DNA]</scope>
    <source>
        <strain evidence="11 12">CPCC 201354</strain>
    </source>
</reference>
<dbReference type="InterPro" id="IPR025302">
    <property type="entry name" value="DrrA1/2-like_C"/>
</dbReference>
<organism evidence="11 12">
    <name type="scientific">Sinosporangium album</name>
    <dbReference type="NCBI Taxonomy" id="504805"/>
    <lineage>
        <taxon>Bacteria</taxon>
        <taxon>Bacillati</taxon>
        <taxon>Actinomycetota</taxon>
        <taxon>Actinomycetes</taxon>
        <taxon>Streptosporangiales</taxon>
        <taxon>Streptosporangiaceae</taxon>
        <taxon>Sinosporangium</taxon>
    </lineage>
</organism>
<evidence type="ECO:0000256" key="2">
    <source>
        <dbReference type="ARBA" id="ARBA00022448"/>
    </source>
</evidence>
<dbReference type="Pfam" id="PF00005">
    <property type="entry name" value="ABC_tran"/>
    <property type="match status" value="1"/>
</dbReference>
<dbReference type="PANTHER" id="PTHR42711">
    <property type="entry name" value="ABC TRANSPORTER ATP-BINDING PROTEIN"/>
    <property type="match status" value="1"/>
</dbReference>
<evidence type="ECO:0000256" key="9">
    <source>
        <dbReference type="ARBA" id="ARBA00049985"/>
    </source>
</evidence>
<evidence type="ECO:0000256" key="1">
    <source>
        <dbReference type="ARBA" id="ARBA00004202"/>
    </source>
</evidence>
<dbReference type="STRING" id="504805.SAMN05421505_1377"/>
<keyword evidence="4" id="KW-0547">Nucleotide-binding</keyword>
<keyword evidence="3" id="KW-1003">Cell membrane</keyword>
<dbReference type="EMBL" id="FNCN01000037">
    <property type="protein sequence ID" value="SDI17684.1"/>
    <property type="molecule type" value="Genomic_DNA"/>
</dbReference>
<dbReference type="InterPro" id="IPR003593">
    <property type="entry name" value="AAA+_ATPase"/>
</dbReference>
<sequence>MITPAASPRPNGDIAIEAQEVTKVFGAVRALDRVSLSVRRGTVLALLGHNGAGKTTLVGVLTAAVPPTSGRAYVAGFDVARKPREIRRRIGLTGQFASVDGQLSGRDNLILIARLLGAGRKAAAARADDLLELFALTDVAARRARTYSGGLRRRLDLAAGLVGHPEVVFLDEPTTGLDPSSRLALWEIVENLVAEGTTVLLTTQYLDEADRLADSIAVLSSGALIAGGTAAELKARVGRRTVVVTLDGAHTAAVAAEALRRASMEPVAGPDTGVIVVPIDASKDIAAVVRALDHAGVEAEELSFREPSLDDVYLTLAGHRPHPARLVQGADA</sequence>
<dbReference type="AlphaFoldDB" id="A0A1G8IFJ0"/>
<comment type="subcellular location">
    <subcellularLocation>
        <location evidence="1">Cell membrane</location>
        <topology evidence="1">Peripheral membrane protein</topology>
    </subcellularLocation>
</comment>
<dbReference type="InterPro" id="IPR003439">
    <property type="entry name" value="ABC_transporter-like_ATP-bd"/>
</dbReference>